<keyword evidence="3" id="KW-0433">Leucine-rich repeat</keyword>
<evidence type="ECO:0000256" key="4">
    <source>
        <dbReference type="ARBA" id="ARBA00022692"/>
    </source>
</evidence>
<feature type="chain" id="PRO_5046413222" description="non-specific serine/threonine protein kinase" evidence="11">
    <location>
        <begin position="35"/>
        <end position="944"/>
    </location>
</feature>
<dbReference type="EC" id="2.7.11.1" evidence="2"/>
<evidence type="ECO:0000256" key="9">
    <source>
        <dbReference type="ARBA" id="ARBA00048679"/>
    </source>
</evidence>
<dbReference type="PANTHER" id="PTHR45631">
    <property type="entry name" value="OS07G0107800 PROTEIN-RELATED"/>
    <property type="match status" value="1"/>
</dbReference>
<evidence type="ECO:0000259" key="12">
    <source>
        <dbReference type="PROSITE" id="PS50011"/>
    </source>
</evidence>
<feature type="transmembrane region" description="Helical" evidence="10">
    <location>
        <begin position="562"/>
        <end position="584"/>
    </location>
</feature>
<dbReference type="InterPro" id="IPR024788">
    <property type="entry name" value="Malectin-like_Carb-bd_dom"/>
</dbReference>
<dbReference type="SUPFAM" id="SSF52058">
    <property type="entry name" value="L domain-like"/>
    <property type="match status" value="1"/>
</dbReference>
<keyword evidence="11" id="KW-0732">Signal</keyword>
<comment type="catalytic activity">
    <reaction evidence="9">
        <text>L-seryl-[protein] + ATP = O-phospho-L-seryl-[protein] + ADP + H(+)</text>
        <dbReference type="Rhea" id="RHEA:17989"/>
        <dbReference type="Rhea" id="RHEA-COMP:9863"/>
        <dbReference type="Rhea" id="RHEA-COMP:11604"/>
        <dbReference type="ChEBI" id="CHEBI:15378"/>
        <dbReference type="ChEBI" id="CHEBI:29999"/>
        <dbReference type="ChEBI" id="CHEBI:30616"/>
        <dbReference type="ChEBI" id="CHEBI:83421"/>
        <dbReference type="ChEBI" id="CHEBI:456216"/>
        <dbReference type="EC" id="2.7.11.1"/>
    </reaction>
</comment>
<dbReference type="Pfam" id="PF00560">
    <property type="entry name" value="LRR_1"/>
    <property type="match status" value="1"/>
</dbReference>
<evidence type="ECO:0000256" key="2">
    <source>
        <dbReference type="ARBA" id="ARBA00012513"/>
    </source>
</evidence>
<dbReference type="InterPro" id="IPR001611">
    <property type="entry name" value="Leu-rich_rpt"/>
</dbReference>
<dbReference type="PROSITE" id="PS50011">
    <property type="entry name" value="PROTEIN_KINASE_DOM"/>
    <property type="match status" value="1"/>
</dbReference>
<evidence type="ECO:0000256" key="6">
    <source>
        <dbReference type="ARBA" id="ARBA00022989"/>
    </source>
</evidence>
<evidence type="ECO:0000256" key="8">
    <source>
        <dbReference type="ARBA" id="ARBA00047899"/>
    </source>
</evidence>
<evidence type="ECO:0000313" key="14">
    <source>
        <dbReference type="Proteomes" id="UP001497522"/>
    </source>
</evidence>
<accession>A0ABP1B3J8</accession>
<dbReference type="SMART" id="SM00220">
    <property type="entry name" value="S_TKc"/>
    <property type="match status" value="1"/>
</dbReference>
<evidence type="ECO:0000256" key="10">
    <source>
        <dbReference type="SAM" id="Phobius"/>
    </source>
</evidence>
<dbReference type="Gene3D" id="1.10.510.10">
    <property type="entry name" value="Transferase(Phosphotransferase) domain 1"/>
    <property type="match status" value="1"/>
</dbReference>
<dbReference type="PROSITE" id="PS00108">
    <property type="entry name" value="PROTEIN_KINASE_ST"/>
    <property type="match status" value="1"/>
</dbReference>
<comment type="subcellular location">
    <subcellularLocation>
        <location evidence="1">Membrane</location>
        <topology evidence="1">Single-pass membrane protein</topology>
    </subcellularLocation>
</comment>
<evidence type="ECO:0000256" key="7">
    <source>
        <dbReference type="ARBA" id="ARBA00023136"/>
    </source>
</evidence>
<reference evidence="13" key="1">
    <citation type="submission" date="2024-03" db="EMBL/GenBank/DDBJ databases">
        <authorList>
            <consortium name="ELIXIR-Norway"/>
            <consortium name="Elixir Norway"/>
        </authorList>
    </citation>
    <scope>NUCLEOTIDE SEQUENCE</scope>
</reference>
<keyword evidence="7 10" id="KW-0472">Membrane</keyword>
<keyword evidence="5" id="KW-0677">Repeat</keyword>
<evidence type="ECO:0000256" key="11">
    <source>
        <dbReference type="SAM" id="SignalP"/>
    </source>
</evidence>
<dbReference type="InterPro" id="IPR001245">
    <property type="entry name" value="Ser-Thr/Tyr_kinase_cat_dom"/>
</dbReference>
<dbReference type="InterPro" id="IPR011009">
    <property type="entry name" value="Kinase-like_dom_sf"/>
</dbReference>
<dbReference type="Gene3D" id="3.80.10.10">
    <property type="entry name" value="Ribonuclease Inhibitor"/>
    <property type="match status" value="1"/>
</dbReference>
<keyword evidence="4 10" id="KW-0812">Transmembrane</keyword>
<protein>
    <recommendedName>
        <fullName evidence="2">non-specific serine/threonine protein kinase</fullName>
        <ecNumber evidence="2">2.7.11.1</ecNumber>
    </recommendedName>
</protein>
<gene>
    <name evidence="13" type="ORF">CSSPJE1EN2_LOCUS12061</name>
</gene>
<dbReference type="PANTHER" id="PTHR45631:SF68">
    <property type="entry name" value="REPEAT FAMILY PROTEIN, PUTATIVE, EXPRESSED-RELATED"/>
    <property type="match status" value="1"/>
</dbReference>
<proteinExistence type="predicted"/>
<keyword evidence="6 10" id="KW-1133">Transmembrane helix</keyword>
<sequence length="944" mass="104968">MDKPKRIWKAMLTLLIAVLAALVCTLSSAPGVWAQIQGSVFVDCGSMASYVDSITNISWVPDAPEYITTGVNGYVPSAPSIYPNFSEFTTVRYFPDTRAKNCYSFPVMSKSTYLIRGTFFYGNYDNGTTLPSFQMAIDGTIVANVTFDNAAIFVYHEFIVASVSNVTFLCLLRDSSNSVPFISAISFSFLPADFFSTPTYGSPTQFLYGTPRNYFETKYMLNFGGDRLVRYPDDEFDRYWFPIQGSNSTFIQSTSPLQSLVASKTVWLSDGLSGSPPETVLESALTSSGNITFTFPNDYSYLYVLWFYYAELNSTANASSRNFYIEVPGTAGDFLLNPYSNSSDYVFNANRVLLWDLLYTPGADIVLYPDPTVPSPLGPIANALEFWQVSTNSMAPVTENQDAIAIEEIKSSMNLTDWTGDPCVPVPYPWVTCSTDSNFVPSITAVNLSGYNLTGPISPSFGNLLSLTSLALDYNDLNGSLPLLNHLTNLQYLFLQNNSLSGTIPDWLVDLPSLSELFVWNNNFSSPIPQSLLSKNSWNFTYLPGNPFLQGPSSTKPTNITIIISPVLGGILALVIIIFLVFCIKCKSHTKGLTKTKKRTLNGGHLQMVKSARGGTNPYSLAQVTIATDNFKIQIEKGRFGPVYYGKLEDGKEVAIKVLDVKSSQGPSKFFNEVDVLSRVNHRNLVSLIGYCLEDDQQMLIYEYMHKGSLCDHLYGDLSTSVNEQLDWTTRLHIALNASQGLEYLHYGCNPSIIHHDVKTSNILLPSDMKNAKLANFGLSRLTYGENITHIITNVMGTIGYLDPEYFTSQCLSIKSDVYNFGVVLLEIISGRKAIDTTLPNRKAWNLCDWVRFNLQEGNINKILDPIVKASNPNLDAIWKVAEIAIQCVEPKAIHRPIMTKVVEQLRAAITFQEGNTLPSNYSHSMTYDIQNQSRSQMVLMRPR</sequence>
<evidence type="ECO:0000256" key="1">
    <source>
        <dbReference type="ARBA" id="ARBA00004167"/>
    </source>
</evidence>
<dbReference type="Gene3D" id="3.30.200.20">
    <property type="entry name" value="Phosphorylase Kinase, domain 1"/>
    <property type="match status" value="1"/>
</dbReference>
<name>A0ABP1B3J8_9BRYO</name>
<dbReference type="Proteomes" id="UP001497522">
    <property type="component" value="Chromosome 19"/>
</dbReference>
<feature type="domain" description="Protein kinase" evidence="12">
    <location>
        <begin position="629"/>
        <end position="910"/>
    </location>
</feature>
<dbReference type="InterPro" id="IPR008271">
    <property type="entry name" value="Ser/Thr_kinase_AS"/>
</dbReference>
<keyword evidence="14" id="KW-1185">Reference proteome</keyword>
<dbReference type="Pfam" id="PF12819">
    <property type="entry name" value="Malectin_like"/>
    <property type="match status" value="1"/>
</dbReference>
<dbReference type="EMBL" id="OZ023720">
    <property type="protein sequence ID" value="CAK9869303.1"/>
    <property type="molecule type" value="Genomic_DNA"/>
</dbReference>
<dbReference type="InterPro" id="IPR000719">
    <property type="entry name" value="Prot_kinase_dom"/>
</dbReference>
<dbReference type="InterPro" id="IPR032675">
    <property type="entry name" value="LRR_dom_sf"/>
</dbReference>
<comment type="catalytic activity">
    <reaction evidence="8">
        <text>L-threonyl-[protein] + ATP = O-phospho-L-threonyl-[protein] + ADP + H(+)</text>
        <dbReference type="Rhea" id="RHEA:46608"/>
        <dbReference type="Rhea" id="RHEA-COMP:11060"/>
        <dbReference type="Rhea" id="RHEA-COMP:11605"/>
        <dbReference type="ChEBI" id="CHEBI:15378"/>
        <dbReference type="ChEBI" id="CHEBI:30013"/>
        <dbReference type="ChEBI" id="CHEBI:30616"/>
        <dbReference type="ChEBI" id="CHEBI:61977"/>
        <dbReference type="ChEBI" id="CHEBI:456216"/>
        <dbReference type="EC" id="2.7.11.1"/>
    </reaction>
</comment>
<organism evidence="13 14">
    <name type="scientific">Sphagnum jensenii</name>
    <dbReference type="NCBI Taxonomy" id="128206"/>
    <lineage>
        <taxon>Eukaryota</taxon>
        <taxon>Viridiplantae</taxon>
        <taxon>Streptophyta</taxon>
        <taxon>Embryophyta</taxon>
        <taxon>Bryophyta</taxon>
        <taxon>Sphagnophytina</taxon>
        <taxon>Sphagnopsida</taxon>
        <taxon>Sphagnales</taxon>
        <taxon>Sphagnaceae</taxon>
        <taxon>Sphagnum</taxon>
    </lineage>
</organism>
<evidence type="ECO:0000256" key="3">
    <source>
        <dbReference type="ARBA" id="ARBA00022614"/>
    </source>
</evidence>
<evidence type="ECO:0000256" key="5">
    <source>
        <dbReference type="ARBA" id="ARBA00022737"/>
    </source>
</evidence>
<feature type="signal peptide" evidence="11">
    <location>
        <begin position="1"/>
        <end position="34"/>
    </location>
</feature>
<dbReference type="SUPFAM" id="SSF56112">
    <property type="entry name" value="Protein kinase-like (PK-like)"/>
    <property type="match status" value="1"/>
</dbReference>
<dbReference type="Pfam" id="PF07714">
    <property type="entry name" value="PK_Tyr_Ser-Thr"/>
    <property type="match status" value="1"/>
</dbReference>
<evidence type="ECO:0000313" key="13">
    <source>
        <dbReference type="EMBL" id="CAK9869303.1"/>
    </source>
</evidence>